<gene>
    <name evidence="1" type="ORF">L2E82_18276</name>
</gene>
<name>A0ACB9FB19_CICIN</name>
<dbReference type="EMBL" id="CM042011">
    <property type="protein sequence ID" value="KAI3767847.1"/>
    <property type="molecule type" value="Genomic_DNA"/>
</dbReference>
<dbReference type="Proteomes" id="UP001055811">
    <property type="component" value="Linkage Group LG03"/>
</dbReference>
<proteinExistence type="predicted"/>
<organism evidence="1 2">
    <name type="scientific">Cichorium intybus</name>
    <name type="common">Chicory</name>
    <dbReference type="NCBI Taxonomy" id="13427"/>
    <lineage>
        <taxon>Eukaryota</taxon>
        <taxon>Viridiplantae</taxon>
        <taxon>Streptophyta</taxon>
        <taxon>Embryophyta</taxon>
        <taxon>Tracheophyta</taxon>
        <taxon>Spermatophyta</taxon>
        <taxon>Magnoliopsida</taxon>
        <taxon>eudicotyledons</taxon>
        <taxon>Gunneridae</taxon>
        <taxon>Pentapetalae</taxon>
        <taxon>asterids</taxon>
        <taxon>campanulids</taxon>
        <taxon>Asterales</taxon>
        <taxon>Asteraceae</taxon>
        <taxon>Cichorioideae</taxon>
        <taxon>Cichorieae</taxon>
        <taxon>Cichoriinae</taxon>
        <taxon>Cichorium</taxon>
    </lineage>
</organism>
<reference evidence="1 2" key="2">
    <citation type="journal article" date="2022" name="Mol. Ecol. Resour.">
        <title>The genomes of chicory, endive, great burdock and yacon provide insights into Asteraceae paleo-polyploidization history and plant inulin production.</title>
        <authorList>
            <person name="Fan W."/>
            <person name="Wang S."/>
            <person name="Wang H."/>
            <person name="Wang A."/>
            <person name="Jiang F."/>
            <person name="Liu H."/>
            <person name="Zhao H."/>
            <person name="Xu D."/>
            <person name="Zhang Y."/>
        </authorList>
    </citation>
    <scope>NUCLEOTIDE SEQUENCE [LARGE SCALE GENOMIC DNA]</scope>
    <source>
        <strain evidence="2">cv. Punajuju</strain>
        <tissue evidence="1">Leaves</tissue>
    </source>
</reference>
<keyword evidence="2" id="KW-1185">Reference proteome</keyword>
<protein>
    <submittedName>
        <fullName evidence="1">Uncharacterized protein</fullName>
    </submittedName>
</protein>
<comment type="caution">
    <text evidence="1">The sequence shown here is derived from an EMBL/GenBank/DDBJ whole genome shotgun (WGS) entry which is preliminary data.</text>
</comment>
<sequence length="203" mass="23288">MRILAGGSSDGFLMKGFRGKGKRRLFSKKARYERGERKGPNFDVKDSKRGERDEKKDQEKSSFNRYEGSRRENFSFTDAVRGSHADIKEGLSSCLEKNQQPSSSRLKRISVDVEVPMEVRVFEEENKIDDKEENDKFNKVSSKEDVESVNSDNDDSLKDEEEEDFSSSEEGSRGGSDYGFKEGRDVLFKAYYQESNEKEPALK</sequence>
<accession>A0ACB9FB19</accession>
<evidence type="ECO:0000313" key="2">
    <source>
        <dbReference type="Proteomes" id="UP001055811"/>
    </source>
</evidence>
<evidence type="ECO:0000313" key="1">
    <source>
        <dbReference type="EMBL" id="KAI3767847.1"/>
    </source>
</evidence>
<reference evidence="2" key="1">
    <citation type="journal article" date="2022" name="Mol. Ecol. Resour.">
        <title>The genomes of chicory, endive, great burdock and yacon provide insights into Asteraceae palaeo-polyploidization history and plant inulin production.</title>
        <authorList>
            <person name="Fan W."/>
            <person name="Wang S."/>
            <person name="Wang H."/>
            <person name="Wang A."/>
            <person name="Jiang F."/>
            <person name="Liu H."/>
            <person name="Zhao H."/>
            <person name="Xu D."/>
            <person name="Zhang Y."/>
        </authorList>
    </citation>
    <scope>NUCLEOTIDE SEQUENCE [LARGE SCALE GENOMIC DNA]</scope>
    <source>
        <strain evidence="2">cv. Punajuju</strain>
    </source>
</reference>